<dbReference type="PROSITE" id="PS50158">
    <property type="entry name" value="ZF_CCHC"/>
    <property type="match status" value="1"/>
</dbReference>
<evidence type="ECO:0000313" key="4">
    <source>
        <dbReference type="Proteomes" id="UP000075809"/>
    </source>
</evidence>
<keyword evidence="4" id="KW-1185">Reference proteome</keyword>
<dbReference type="GO" id="GO:0003676">
    <property type="term" value="F:nucleic acid binding"/>
    <property type="evidence" value="ECO:0007669"/>
    <property type="project" value="InterPro"/>
</dbReference>
<keyword evidence="1" id="KW-0479">Metal-binding</keyword>
<accession>A0A151WSE1</accession>
<dbReference type="InterPro" id="IPR036875">
    <property type="entry name" value="Znf_CCHC_sf"/>
</dbReference>
<dbReference type="EMBL" id="KQ982780">
    <property type="protein sequence ID" value="KYQ50733.1"/>
    <property type="molecule type" value="Genomic_DNA"/>
</dbReference>
<sequence length="71" mass="7899">MRQSSGGKGAIWVRYPALAAKRIADSRRITVGWVSARVQLLQPRLLQCYRCMELGHVLRSCINPADRSGAC</sequence>
<evidence type="ECO:0000313" key="3">
    <source>
        <dbReference type="EMBL" id="KYQ50733.1"/>
    </source>
</evidence>
<dbReference type="GO" id="GO:0008270">
    <property type="term" value="F:zinc ion binding"/>
    <property type="evidence" value="ECO:0007669"/>
    <property type="project" value="UniProtKB-KW"/>
</dbReference>
<name>A0A151WSE1_9HYME</name>
<dbReference type="Proteomes" id="UP000075809">
    <property type="component" value="Unassembled WGS sequence"/>
</dbReference>
<dbReference type="AlphaFoldDB" id="A0A151WSE1"/>
<protein>
    <recommendedName>
        <fullName evidence="2">CCHC-type domain-containing protein</fullName>
    </recommendedName>
</protein>
<keyword evidence="1" id="KW-0863">Zinc-finger</keyword>
<dbReference type="SUPFAM" id="SSF57756">
    <property type="entry name" value="Retrovirus zinc finger-like domains"/>
    <property type="match status" value="1"/>
</dbReference>
<dbReference type="InterPro" id="IPR001878">
    <property type="entry name" value="Znf_CCHC"/>
</dbReference>
<gene>
    <name evidence="3" type="ORF">ALC60_10175</name>
</gene>
<dbReference type="STRING" id="64791.A0A151WSE1"/>
<proteinExistence type="predicted"/>
<keyword evidence="1" id="KW-0862">Zinc</keyword>
<evidence type="ECO:0000259" key="2">
    <source>
        <dbReference type="PROSITE" id="PS50158"/>
    </source>
</evidence>
<reference evidence="3 4" key="1">
    <citation type="submission" date="2015-09" db="EMBL/GenBank/DDBJ databases">
        <title>Trachymyrmex zeteki WGS genome.</title>
        <authorList>
            <person name="Nygaard S."/>
            <person name="Hu H."/>
            <person name="Boomsma J."/>
            <person name="Zhang G."/>
        </authorList>
    </citation>
    <scope>NUCLEOTIDE SEQUENCE [LARGE SCALE GENOMIC DNA]</scope>
    <source>
        <strain evidence="3">Tzet28-1</strain>
        <tissue evidence="3">Whole body</tissue>
    </source>
</reference>
<feature type="domain" description="CCHC-type" evidence="2">
    <location>
        <begin position="48"/>
        <end position="61"/>
    </location>
</feature>
<organism evidence="3 4">
    <name type="scientific">Mycetomoellerius zeteki</name>
    <dbReference type="NCBI Taxonomy" id="64791"/>
    <lineage>
        <taxon>Eukaryota</taxon>
        <taxon>Metazoa</taxon>
        <taxon>Ecdysozoa</taxon>
        <taxon>Arthropoda</taxon>
        <taxon>Hexapoda</taxon>
        <taxon>Insecta</taxon>
        <taxon>Pterygota</taxon>
        <taxon>Neoptera</taxon>
        <taxon>Endopterygota</taxon>
        <taxon>Hymenoptera</taxon>
        <taxon>Apocrita</taxon>
        <taxon>Aculeata</taxon>
        <taxon>Formicoidea</taxon>
        <taxon>Formicidae</taxon>
        <taxon>Myrmicinae</taxon>
        <taxon>Mycetomoellerius</taxon>
    </lineage>
</organism>
<evidence type="ECO:0000256" key="1">
    <source>
        <dbReference type="PROSITE-ProRule" id="PRU00047"/>
    </source>
</evidence>